<feature type="region of interest" description="Disordered" evidence="1">
    <location>
        <begin position="350"/>
        <end position="400"/>
    </location>
</feature>
<dbReference type="OrthoDB" id="331663at2759"/>
<feature type="region of interest" description="Disordered" evidence="1">
    <location>
        <begin position="452"/>
        <end position="480"/>
    </location>
</feature>
<comment type="caution">
    <text evidence="2">The sequence shown here is derived from an EMBL/GenBank/DDBJ whole genome shotgun (WGS) entry which is preliminary data.</text>
</comment>
<organism evidence="2 3">
    <name type="scientific">Toxoplasma gondii p89</name>
    <dbReference type="NCBI Taxonomy" id="943119"/>
    <lineage>
        <taxon>Eukaryota</taxon>
        <taxon>Sar</taxon>
        <taxon>Alveolata</taxon>
        <taxon>Apicomplexa</taxon>
        <taxon>Conoidasida</taxon>
        <taxon>Coccidia</taxon>
        <taxon>Eucoccidiorida</taxon>
        <taxon>Eimeriorina</taxon>
        <taxon>Sarcocystidae</taxon>
        <taxon>Toxoplasma</taxon>
    </lineage>
</organism>
<feature type="region of interest" description="Disordered" evidence="1">
    <location>
        <begin position="899"/>
        <end position="923"/>
    </location>
</feature>
<feature type="compositionally biased region" description="Polar residues" evidence="1">
    <location>
        <begin position="771"/>
        <end position="784"/>
    </location>
</feature>
<feature type="region of interest" description="Disordered" evidence="1">
    <location>
        <begin position="1519"/>
        <end position="1547"/>
    </location>
</feature>
<feature type="compositionally biased region" description="Polar residues" evidence="1">
    <location>
        <begin position="67"/>
        <end position="81"/>
    </location>
</feature>
<feature type="region of interest" description="Disordered" evidence="1">
    <location>
        <begin position="751"/>
        <end position="784"/>
    </location>
</feature>
<feature type="compositionally biased region" description="Polar residues" evidence="1">
    <location>
        <begin position="236"/>
        <end position="256"/>
    </location>
</feature>
<feature type="region of interest" description="Disordered" evidence="1">
    <location>
        <begin position="1620"/>
        <end position="1646"/>
    </location>
</feature>
<evidence type="ECO:0000256" key="1">
    <source>
        <dbReference type="SAM" id="MobiDB-lite"/>
    </source>
</evidence>
<dbReference type="EMBL" id="AEYI02001408">
    <property type="protein sequence ID" value="KFG37819.1"/>
    <property type="molecule type" value="Genomic_DNA"/>
</dbReference>
<evidence type="ECO:0000313" key="3">
    <source>
        <dbReference type="Proteomes" id="UP000028828"/>
    </source>
</evidence>
<feature type="compositionally biased region" description="Acidic residues" evidence="1">
    <location>
        <begin position="1577"/>
        <end position="1590"/>
    </location>
</feature>
<reference evidence="2 3" key="1">
    <citation type="submission" date="2014-03" db="EMBL/GenBank/DDBJ databases">
        <authorList>
            <person name="Sibley D."/>
            <person name="Venepally P."/>
            <person name="Karamycheva S."/>
            <person name="Hadjithomas M."/>
            <person name="Khan A."/>
            <person name="Brunk B."/>
            <person name="Roos D."/>
            <person name="Caler E."/>
            <person name="Lorenzi H."/>
        </authorList>
    </citation>
    <scope>NUCLEOTIDE SEQUENCE [LARGE SCALE GENOMIC DNA]</scope>
    <source>
        <strain evidence="3">p89</strain>
    </source>
</reference>
<accession>A0A086K0A1</accession>
<feature type="region of interest" description="Disordered" evidence="1">
    <location>
        <begin position="33"/>
        <end position="106"/>
    </location>
</feature>
<feature type="region of interest" description="Disordered" evidence="1">
    <location>
        <begin position="1448"/>
        <end position="1468"/>
    </location>
</feature>
<sequence length="1737" mass="179491">MALSHLSRWMFVHEPFGAPAMARSSLDLPVPCPSEDSGGALPSRLAESLSGHCQASDGPAKTFPANEMSQTGSIGSHTESSFDFVGTEDSVTGDHELPGPRVSSPSRCTTTASVAFLPAFPVSAESTLSGSGTGETGKLQDLAQAKTENGKIPTDATTGNELLSALTEKVSIRDEDTTTEAQARQAAESFFPASRDPLAYPEASRASLLRETPGIASFARPLTDHGVNHSTALSAVSLSPSRSPLNPTQPQENPASSCFPGGTGGVPGSAPGAGNRGVVSTETLQRLISNSPLHIQALLASMRQQRDGQLGETARVLSRQLWAAAARASPVVIQQQLRLRSQLLARLALERRNRGQPRPGSTPAPGQAKSTSVLEPAQDESRRDSARKPVTAPPKLHDLNHEQAQRLRQAEAQLERPEVFTVLHNGSAAILHFVLRALGLLANACPQWSGSSPFDSVAPSHLGPKAGSKQAESRSGNSAFSGSTLCLGAGSLESKMREEFGLDAGGAVSGEAGCAGHSGMQLSGTAEADRPVPSSSRWHWLHVVSFADKPELLTIYHSILAPLLSLVPPSVLRSGRRDASVSPGLEPKASATSYNPSPGSAAASEQSDKERCDLCGVNSAFVLLQVLRDLDDLRSLHDPVFLPSGMTPLQLLGKPAGGFSAQLTGTGDANPQDGACGEGCRCTANSDSLCGLAVLRRSPFFPSFVEAAKGLLAWPASGAAVAAACLSQGMFGTKDNQVTLERCSGGKVNLPAVPRGPLPTSHTGGCRATDAPSQGSTVNSAVSREEANQNSLVATARGLAECVLKHVDLNSLDGADLLTLLRLSEHLKPSLEEASPVLGGAPGPVEKVAETSENSFGCVNFEDVETGQGADNSANAAGLPKTNAFGDVRLFVESGKVQPQERALAGGRRGHTETNASEIAGVGSQAIGEVSDEATQEAFPLSTDLRRHSRSITGSSQPLDAHSSKATSSLRFAPMLDSLVNLPEMCGSESPTVELEQGCGQLQEQPSHALLRFSPLFTGGLGVPSDLENPTSGPSLTGAVGAHDIPAPVSPVERLLPGAGGMFGLQETLPESPAACSLGALLCPGGVVNEASDNLLTTDGGRGCFADSSSREAAAFESLYPSTTSSGYSFSRLPSQEADVLPSELVATVGFPTTSQEGSPLPAGSAARGGLGRECDLSAFAGRPEGSLRQANAVGGLRAVAETGPGRRGVRHHAAGSRLPEKRPGKHASRTPGPDPLLETLSKKDYGLPAGASCDESAVGSSLTTELQGGVVSASCGIGGRSKRTRAQEPAMEGDLSGNRDRVWSDIPEGVESLPDLLSRGVGSLAPVASAPSTSPCKVKPTRAAGGSAARRPAAVASSRGLAVSTSSSVRSAVKGIYFDSYKKLWRVQWNRSGSSGGGGSGGAGRRVSRSFSCARLGFEAAKARAVAWMLSGGLVGDGGLPSGDSRLGVAGNGTGNAEGLSDRSDGGALAGASMTPELLIKEEKERLLFADPRLFLERIEAFYIRHRLYGLQCNGSGAGGSQNGSEDGMIGAGESGSTGNKRGNGGSGGLRIVSVLSLDDMLAVLNGTKHGMGEQDTSEPLEEREEEANEDRSRTVNEEALCGAGPRESPPLSVTVTVPQSQTERLMSRKKLKREKGASATEAVDRPAVRSSLPVPFVSGLSEEMEKHLFRLLPSLTPVQNRLDLGMQACHTASGEAGSLAEALAAELSAAGTTVSSRIVPEEHEAHVPSVSPLSG</sequence>
<feature type="region of interest" description="Disordered" evidence="1">
    <location>
        <begin position="575"/>
        <end position="606"/>
    </location>
</feature>
<feature type="region of interest" description="Disordered" evidence="1">
    <location>
        <begin position="236"/>
        <end position="277"/>
    </location>
</feature>
<evidence type="ECO:0000313" key="2">
    <source>
        <dbReference type="EMBL" id="KFG37819.1"/>
    </source>
</evidence>
<feature type="region of interest" description="Disordered" evidence="1">
    <location>
        <begin position="1277"/>
        <end position="1303"/>
    </location>
</feature>
<gene>
    <name evidence="2" type="ORF">TGP89_217700</name>
</gene>
<feature type="region of interest" description="Disordered" evidence="1">
    <location>
        <begin position="1202"/>
        <end position="1239"/>
    </location>
</feature>
<feature type="compositionally biased region" description="Polar residues" evidence="1">
    <location>
        <begin position="951"/>
        <end position="966"/>
    </location>
</feature>
<feature type="region of interest" description="Disordered" evidence="1">
    <location>
        <begin position="942"/>
        <end position="966"/>
    </location>
</feature>
<feature type="region of interest" description="Disordered" evidence="1">
    <location>
        <begin position="1569"/>
        <end position="1596"/>
    </location>
</feature>
<feature type="region of interest" description="Disordered" evidence="1">
    <location>
        <begin position="1329"/>
        <end position="1352"/>
    </location>
</feature>
<feature type="compositionally biased region" description="Gly residues" evidence="1">
    <location>
        <begin position="1531"/>
        <end position="1547"/>
    </location>
</feature>
<dbReference type="Gene3D" id="1.20.5.2050">
    <property type="match status" value="1"/>
</dbReference>
<name>A0A086K0A1_TOXGO</name>
<protein>
    <submittedName>
        <fullName evidence="2">AP2 domain transcription factor AP2XII-2</fullName>
    </submittedName>
</protein>
<feature type="compositionally biased region" description="Low complexity" evidence="1">
    <location>
        <begin position="1343"/>
        <end position="1352"/>
    </location>
</feature>
<proteinExistence type="predicted"/>
<dbReference type="VEuPathDB" id="ToxoDB:TGP89_217700"/>
<dbReference type="Proteomes" id="UP000028828">
    <property type="component" value="Unassembled WGS sequence"/>
</dbReference>